<proteinExistence type="predicted"/>
<evidence type="ECO:0000313" key="1">
    <source>
        <dbReference type="EMBL" id="MDP9906055.1"/>
    </source>
</evidence>
<dbReference type="Gene3D" id="1.25.10.10">
    <property type="entry name" value="Leucine-rich Repeat Variant"/>
    <property type="match status" value="1"/>
</dbReference>
<dbReference type="SUPFAM" id="SSF48371">
    <property type="entry name" value="ARM repeat"/>
    <property type="match status" value="1"/>
</dbReference>
<dbReference type="InterPro" id="IPR011989">
    <property type="entry name" value="ARM-like"/>
</dbReference>
<dbReference type="EMBL" id="JAUSTF010000008">
    <property type="protein sequence ID" value="MDQ0181858.1"/>
    <property type="molecule type" value="Genomic_DNA"/>
</dbReference>
<organism evidence="1 4">
    <name type="scientific">Arthrobacter bambusae</name>
    <dbReference type="NCBI Taxonomy" id="1338426"/>
    <lineage>
        <taxon>Bacteria</taxon>
        <taxon>Bacillati</taxon>
        <taxon>Actinomycetota</taxon>
        <taxon>Actinomycetes</taxon>
        <taxon>Micrococcales</taxon>
        <taxon>Micrococcaceae</taxon>
        <taxon>Arthrobacter</taxon>
    </lineage>
</organism>
<dbReference type="InterPro" id="IPR016024">
    <property type="entry name" value="ARM-type_fold"/>
</dbReference>
<dbReference type="Proteomes" id="UP001230951">
    <property type="component" value="Unassembled WGS sequence"/>
</dbReference>
<accession>A0AAW8DJZ1</accession>
<dbReference type="AlphaFoldDB" id="A0AAW8DJZ1"/>
<dbReference type="Proteomes" id="UP001242995">
    <property type="component" value="Unassembled WGS sequence"/>
</dbReference>
<reference evidence="1 3" key="1">
    <citation type="submission" date="2023-07" db="EMBL/GenBank/DDBJ databases">
        <title>Sorghum-associated microbial communities from plants grown in Nebraska, USA.</title>
        <authorList>
            <person name="Schachtman D."/>
        </authorList>
    </citation>
    <scope>NUCLEOTIDE SEQUENCE</scope>
    <source>
        <strain evidence="1">DS1006</strain>
        <strain evidence="2 3">DS1016</strain>
    </source>
</reference>
<sequence length="156" mass="16926">MASTLRTLSRSPEAAPVVLVQLLIDIDPEVRKAAARALRHAHELDQQSAALLLQEFIASAAFPEHTDNLFASLDRSTALLPPSAIDLCERYLESAGPELGDIRPPGPLVSRNLVAIVLRLNKPGNESIRCRCLDVIDKLAELGAYGLEGALDQKRL</sequence>
<evidence type="ECO:0008006" key="5">
    <source>
        <dbReference type="Google" id="ProtNLM"/>
    </source>
</evidence>
<evidence type="ECO:0000313" key="4">
    <source>
        <dbReference type="Proteomes" id="UP001242995"/>
    </source>
</evidence>
<evidence type="ECO:0000313" key="2">
    <source>
        <dbReference type="EMBL" id="MDQ0181858.1"/>
    </source>
</evidence>
<gene>
    <name evidence="1" type="ORF">J2S90_003026</name>
    <name evidence="2" type="ORF">J2S93_003297</name>
</gene>
<keyword evidence="3" id="KW-1185">Reference proteome</keyword>
<dbReference type="RefSeq" id="WP_306962381.1">
    <property type="nucleotide sequence ID" value="NZ_JAUSRG010000009.1"/>
</dbReference>
<comment type="caution">
    <text evidence="1">The sequence shown here is derived from an EMBL/GenBank/DDBJ whole genome shotgun (WGS) entry which is preliminary data.</text>
</comment>
<evidence type="ECO:0000313" key="3">
    <source>
        <dbReference type="Proteomes" id="UP001230951"/>
    </source>
</evidence>
<protein>
    <recommendedName>
        <fullName evidence="5">HEAT repeat domain-containing protein</fullName>
    </recommendedName>
</protein>
<dbReference type="EMBL" id="JAUSRG010000009">
    <property type="protein sequence ID" value="MDP9906055.1"/>
    <property type="molecule type" value="Genomic_DNA"/>
</dbReference>
<name>A0AAW8DJZ1_9MICC</name>